<keyword evidence="3" id="KW-1185">Reference proteome</keyword>
<feature type="region of interest" description="Disordered" evidence="1">
    <location>
        <begin position="856"/>
        <end position="910"/>
    </location>
</feature>
<feature type="compositionally biased region" description="Polar residues" evidence="1">
    <location>
        <begin position="1413"/>
        <end position="1429"/>
    </location>
</feature>
<feature type="compositionally biased region" description="Polar residues" evidence="1">
    <location>
        <begin position="575"/>
        <end position="604"/>
    </location>
</feature>
<feature type="compositionally biased region" description="Basic and acidic residues" evidence="1">
    <location>
        <begin position="935"/>
        <end position="945"/>
    </location>
</feature>
<organism evidence="2 3">
    <name type="scientific">Apodospora peruviana</name>
    <dbReference type="NCBI Taxonomy" id="516989"/>
    <lineage>
        <taxon>Eukaryota</taxon>
        <taxon>Fungi</taxon>
        <taxon>Dikarya</taxon>
        <taxon>Ascomycota</taxon>
        <taxon>Pezizomycotina</taxon>
        <taxon>Sordariomycetes</taxon>
        <taxon>Sordariomycetidae</taxon>
        <taxon>Sordariales</taxon>
        <taxon>Lasiosphaeriaceae</taxon>
        <taxon>Apodospora</taxon>
    </lineage>
</organism>
<feature type="compositionally biased region" description="Polar residues" evidence="1">
    <location>
        <begin position="445"/>
        <end position="455"/>
    </location>
</feature>
<dbReference type="EMBL" id="JAUEDM010000001">
    <property type="protein sequence ID" value="KAK3330564.1"/>
    <property type="molecule type" value="Genomic_DNA"/>
</dbReference>
<dbReference type="Proteomes" id="UP001283341">
    <property type="component" value="Unassembled WGS sequence"/>
</dbReference>
<sequence length="1510" mass="164591">MAPPLPTEGRVVPRSHPVATVDNSIIGTTQPTMAFYTQMPKEAECIFSLNDKIKTKRFLKHILPKREVEPQAWNTELVKTKAAEIRSKCPDAAKSVARPEKWEDLYCHFDASDLWHEGAWNLWRVIEQLFEENLAQAVKDYDSDKVDEISDWVYGWLTWEENRQKLLSWDIKSDILDIFSPKDRDEVKDCDPAALEHVRGALTYWHGEYVPSPQHVQPQITTSEHDNPKSASLAPPVELHPRCSSANSLSYLPVEPGPSAGSVSMSATPVTSGFSSIIFDKHDDLAPTNVGNKDRPLKSAAEQGVTANPAAKGRHHPSKSGPIPTDFDSRDIRNTVDMTGPSRLPRNVPQQIQPDVAEAPKGTPQKPGPSRRQTPTAPATKPQHVPVHHNSGPAQGRHHSTSQPRGPRAAKPDTTYSNGWVATRVDNIHGPVMQHRHNARRGSPSAASDQRSGTSPAGCKNAGIRDRTATRYVPCDCPRCEPCSRSVRAMFGLGNPTCNLSPPEMTEIITNFFSQWGKVEHLKWIPNGVIVPFTAEASALEAFKRANLHPLPPFTVALRTSFPYYSKHYRPPKGYSNTSPNSDIQQSSGQDRRSSAGSPYSKQSLPRPGNPGVSGQAVQHQKPAASKITGKVSRLSSSGPSLGGSYPHQQRPHTRQNSRFASTNTPHANNMVHPHLQHQVAHQSSFPTVYHHVPFMPGSMPGSSIAGNQYVHRGFPMPFLPGPHQFQNTGYAAPQQHQWHPMGLPLMNGHGQSLSPVGFYPMQAHQQAMAPQGQAAQHVNSMAPWGLPHFPTQQNEIAWQRDRSGSSRTISGGFVYGAKQPENPVVRPPSAIPEDTSMGKATKLPVAHVQGVPSIQSHTGTEYPAHTVSAPESQPTADEDNGTVIRRKPRVQLPLEWMTEGSPSGSATTGISMLVLPESAVVNQPGLTLTPSSFKDNEPAQEEQKKSKKNKPKNKKKKKPVQASDSEASTPTPIIVVRYNTVPIQGVQDDGTQSSEPTGQHAGSNLVPKPEDNKKSKNDNIPNADKLTLANVDNSVEEVQSHKKGKSKEIKPEHEHLVPTVNELSRLDVVGGAEFPNQSVASGSEQAQLQPWVEHIYRKDAGGSLRIRPNRSKRPHVRSLYPDADKVAESKSEATASNVAPVATEAPVVVEPSAISVVQKETEPQPVGHCEEPETAKDDKNHQQSALSQESKENPQPPASLEEIQAVQQDNKPHQSTSSEQVTAPQEAASEDLVKHQQVASSEKGKQVTSPEEPKQVAPDEESKKPEQEASTTEVPRKKNLVVLRPGFPPGFDPYPRPPVAPPVVPSAKKPPAKQPAPKKASPEGDRIVQHALETPQVKHANSQLPSAPSKPSLEDDCIVQQTLEIPQDKHASNQLPSACSAHASEYFSAQSRCSSSELSTQSEDLKFATPDQGASPQCQDSNLSQTTAKDLVPVTDQMRTPLSATMSVSDAAASSNITDPELTPRPLPQPKTEAGHEPIPTHKKKTKKGSRKNKKKNQAAQPAAQQVEE</sequence>
<feature type="region of interest" description="Disordered" evidence="1">
    <location>
        <begin position="1104"/>
        <end position="1355"/>
    </location>
</feature>
<feature type="compositionally biased region" description="Polar residues" evidence="1">
    <location>
        <begin position="1438"/>
        <end position="1459"/>
    </location>
</feature>
<evidence type="ECO:0000313" key="2">
    <source>
        <dbReference type="EMBL" id="KAK3330564.1"/>
    </source>
</evidence>
<accession>A0AAE0ISP0</accession>
<feature type="compositionally biased region" description="Polar residues" evidence="1">
    <location>
        <begin position="1393"/>
        <end position="1403"/>
    </location>
</feature>
<feature type="compositionally biased region" description="Polar residues" evidence="1">
    <location>
        <begin position="657"/>
        <end position="666"/>
    </location>
</feature>
<feature type="region of interest" description="Disordered" evidence="1">
    <location>
        <begin position="570"/>
        <end position="666"/>
    </location>
</feature>
<feature type="compositionally biased region" description="Polar residues" evidence="1">
    <location>
        <begin position="963"/>
        <end position="972"/>
    </location>
</feature>
<feature type="region of interest" description="Disordered" evidence="1">
    <location>
        <begin position="213"/>
        <end position="239"/>
    </location>
</feature>
<feature type="compositionally biased region" description="Basic and acidic residues" evidence="1">
    <location>
        <begin position="1123"/>
        <end position="1132"/>
    </location>
</feature>
<comment type="caution">
    <text evidence="2">The sequence shown here is derived from an EMBL/GenBank/DDBJ whole genome shotgun (WGS) entry which is preliminary data.</text>
</comment>
<feature type="compositionally biased region" description="Polar residues" evidence="1">
    <location>
        <begin position="1206"/>
        <end position="1224"/>
    </location>
</feature>
<reference evidence="2" key="1">
    <citation type="journal article" date="2023" name="Mol. Phylogenet. Evol.">
        <title>Genome-scale phylogeny and comparative genomics of the fungal order Sordariales.</title>
        <authorList>
            <person name="Hensen N."/>
            <person name="Bonometti L."/>
            <person name="Westerberg I."/>
            <person name="Brannstrom I.O."/>
            <person name="Guillou S."/>
            <person name="Cros-Aarteil S."/>
            <person name="Calhoun S."/>
            <person name="Haridas S."/>
            <person name="Kuo A."/>
            <person name="Mondo S."/>
            <person name="Pangilinan J."/>
            <person name="Riley R."/>
            <person name="LaButti K."/>
            <person name="Andreopoulos B."/>
            <person name="Lipzen A."/>
            <person name="Chen C."/>
            <person name="Yan M."/>
            <person name="Daum C."/>
            <person name="Ng V."/>
            <person name="Clum A."/>
            <person name="Steindorff A."/>
            <person name="Ohm R.A."/>
            <person name="Martin F."/>
            <person name="Silar P."/>
            <person name="Natvig D.O."/>
            <person name="Lalanne C."/>
            <person name="Gautier V."/>
            <person name="Ament-Velasquez S.L."/>
            <person name="Kruys A."/>
            <person name="Hutchinson M.I."/>
            <person name="Powell A.J."/>
            <person name="Barry K."/>
            <person name="Miller A.N."/>
            <person name="Grigoriev I.V."/>
            <person name="Debuchy R."/>
            <person name="Gladieux P."/>
            <person name="Hiltunen Thoren M."/>
            <person name="Johannesson H."/>
        </authorList>
    </citation>
    <scope>NUCLEOTIDE SEQUENCE</scope>
    <source>
        <strain evidence="2">CBS 118394</strain>
    </source>
</reference>
<feature type="compositionally biased region" description="Polar residues" evidence="1">
    <location>
        <begin position="901"/>
        <end position="910"/>
    </location>
</feature>
<feature type="compositionally biased region" description="Basic and acidic residues" evidence="1">
    <location>
        <begin position="1009"/>
        <end position="1018"/>
    </location>
</feature>
<feature type="region of interest" description="Disordered" evidence="1">
    <location>
        <begin position="435"/>
        <end position="462"/>
    </location>
</feature>
<proteinExistence type="predicted"/>
<evidence type="ECO:0000256" key="1">
    <source>
        <dbReference type="SAM" id="MobiDB-lite"/>
    </source>
</evidence>
<feature type="compositionally biased region" description="Basic residues" evidence="1">
    <location>
        <begin position="1482"/>
        <end position="1498"/>
    </location>
</feature>
<feature type="compositionally biased region" description="Basic residues" evidence="1">
    <location>
        <begin position="946"/>
        <end position="960"/>
    </location>
</feature>
<gene>
    <name evidence="2" type="ORF">B0H66DRAFT_612306</name>
</gene>
<reference evidence="2" key="2">
    <citation type="submission" date="2023-06" db="EMBL/GenBank/DDBJ databases">
        <authorList>
            <consortium name="Lawrence Berkeley National Laboratory"/>
            <person name="Haridas S."/>
            <person name="Hensen N."/>
            <person name="Bonometti L."/>
            <person name="Westerberg I."/>
            <person name="Brannstrom I.O."/>
            <person name="Guillou S."/>
            <person name="Cros-Aarteil S."/>
            <person name="Calhoun S."/>
            <person name="Kuo A."/>
            <person name="Mondo S."/>
            <person name="Pangilinan J."/>
            <person name="Riley R."/>
            <person name="Labutti K."/>
            <person name="Andreopoulos B."/>
            <person name="Lipzen A."/>
            <person name="Chen C."/>
            <person name="Yanf M."/>
            <person name="Daum C."/>
            <person name="Ng V."/>
            <person name="Clum A."/>
            <person name="Steindorff A."/>
            <person name="Ohm R."/>
            <person name="Martin F."/>
            <person name="Silar P."/>
            <person name="Natvig D."/>
            <person name="Lalanne C."/>
            <person name="Gautier V."/>
            <person name="Ament-Velasquez S.L."/>
            <person name="Kruys A."/>
            <person name="Hutchinson M.I."/>
            <person name="Powell A.J."/>
            <person name="Barry K."/>
            <person name="Miller A.N."/>
            <person name="Grigoriev I.V."/>
            <person name="Debuchy R."/>
            <person name="Gladieux P."/>
            <person name="Thoren M.H."/>
            <person name="Johannesson H."/>
        </authorList>
    </citation>
    <scope>NUCLEOTIDE SEQUENCE</scope>
    <source>
        <strain evidence="2">CBS 118394</strain>
    </source>
</reference>
<feature type="compositionally biased region" description="Low complexity" evidence="1">
    <location>
        <begin position="1139"/>
        <end position="1152"/>
    </location>
</feature>
<feature type="region of interest" description="Disordered" evidence="1">
    <location>
        <begin position="284"/>
        <end position="417"/>
    </location>
</feature>
<feature type="region of interest" description="Disordered" evidence="1">
    <location>
        <begin position="926"/>
        <end position="974"/>
    </location>
</feature>
<feature type="compositionally biased region" description="Pro residues" evidence="1">
    <location>
        <begin position="1287"/>
        <end position="1305"/>
    </location>
</feature>
<feature type="compositionally biased region" description="Basic and acidic residues" evidence="1">
    <location>
        <begin position="1169"/>
        <end position="1182"/>
    </location>
</feature>
<feature type="compositionally biased region" description="Polar residues" evidence="1">
    <location>
        <begin position="990"/>
        <end position="1003"/>
    </location>
</feature>
<name>A0AAE0ISP0_9PEZI</name>
<evidence type="ECO:0000313" key="3">
    <source>
        <dbReference type="Proteomes" id="UP001283341"/>
    </source>
</evidence>
<feature type="compositionally biased region" description="Low complexity" evidence="1">
    <location>
        <begin position="1499"/>
        <end position="1510"/>
    </location>
</feature>
<evidence type="ECO:0008006" key="4">
    <source>
        <dbReference type="Google" id="ProtNLM"/>
    </source>
</evidence>
<feature type="compositionally biased region" description="Low complexity" evidence="1">
    <location>
        <begin position="1306"/>
        <end position="1320"/>
    </location>
</feature>
<protein>
    <recommendedName>
        <fullName evidence="4">RRM domain-containing protein</fullName>
    </recommendedName>
</protein>
<feature type="region of interest" description="Disordered" evidence="1">
    <location>
        <begin position="986"/>
        <end position="1026"/>
    </location>
</feature>
<feature type="region of interest" description="Disordered" evidence="1">
    <location>
        <begin position="1393"/>
        <end position="1510"/>
    </location>
</feature>
<feature type="compositionally biased region" description="Low complexity" evidence="1">
    <location>
        <begin position="633"/>
        <end position="645"/>
    </location>
</feature>
<feature type="compositionally biased region" description="Basic residues" evidence="1">
    <location>
        <begin position="1108"/>
        <end position="1117"/>
    </location>
</feature>